<dbReference type="Proteomes" id="UP001269081">
    <property type="component" value="Unassembled WGS sequence"/>
</dbReference>
<accession>A0ABU1YB68</accession>
<dbReference type="EMBL" id="JAVDWQ010000012">
    <property type="protein sequence ID" value="MDR7211482.1"/>
    <property type="molecule type" value="Genomic_DNA"/>
</dbReference>
<comment type="caution">
    <text evidence="1">The sequence shown here is derived from an EMBL/GenBank/DDBJ whole genome shotgun (WGS) entry which is preliminary data.</text>
</comment>
<evidence type="ECO:0000313" key="2">
    <source>
        <dbReference type="Proteomes" id="UP001269081"/>
    </source>
</evidence>
<dbReference type="RefSeq" id="WP_310282835.1">
    <property type="nucleotide sequence ID" value="NZ_JAVDWQ010000012.1"/>
</dbReference>
<keyword evidence="2" id="KW-1185">Reference proteome</keyword>
<proteinExistence type="predicted"/>
<gene>
    <name evidence="1" type="ORF">J2W48_003436</name>
</gene>
<reference evidence="1 2" key="1">
    <citation type="submission" date="2023-07" db="EMBL/GenBank/DDBJ databases">
        <title>Sorghum-associated microbial communities from plants grown in Nebraska, USA.</title>
        <authorList>
            <person name="Schachtman D."/>
        </authorList>
    </citation>
    <scope>NUCLEOTIDE SEQUENCE [LARGE SCALE GENOMIC DNA]</scope>
    <source>
        <strain evidence="1 2">4129</strain>
    </source>
</reference>
<protein>
    <submittedName>
        <fullName evidence="1">Uncharacterized protein</fullName>
    </submittedName>
</protein>
<evidence type="ECO:0000313" key="1">
    <source>
        <dbReference type="EMBL" id="MDR7211482.1"/>
    </source>
</evidence>
<sequence length="331" mass="39185">MKKYIQFLLIISFLVACGQEKKEDAMNIEERIKFIEKKITKYDYEPLYQINVETMNCFEILINGFPVYTHNQNIPGIVKFNINSALLKSGKQNLEIVILPSYKNDNTQNEYLSNSDSFSLEIEQTAWDKYGSLEESKKILHYELEERDKLGEKIEYNNLKEYSQKILFDAKIPYELKGWNNSQDLSKIDKELLKEQVLSFYKKVIKSFEIKDYDNLNTLFLNADTEWYQSEYFSLNIIKKYQNKEGRKGKSISTIKSNSNVYELKMFLLDNYKLGFYCDNKVVRLEFAKGPNKGNSVFGYEDIDRNGLKRQIFIDMFLHIPKEKKELEIVR</sequence>
<dbReference type="PROSITE" id="PS51257">
    <property type="entry name" value="PROKAR_LIPOPROTEIN"/>
    <property type="match status" value="1"/>
</dbReference>
<organism evidence="1 2">
    <name type="scientific">Flavobacterium piscis</name>
    <dbReference type="NCBI Taxonomy" id="1114874"/>
    <lineage>
        <taxon>Bacteria</taxon>
        <taxon>Pseudomonadati</taxon>
        <taxon>Bacteroidota</taxon>
        <taxon>Flavobacteriia</taxon>
        <taxon>Flavobacteriales</taxon>
        <taxon>Flavobacteriaceae</taxon>
        <taxon>Flavobacterium</taxon>
    </lineage>
</organism>
<name>A0ABU1YB68_9FLAO</name>